<organism evidence="1 2">
    <name type="scientific">Gibberella moniliformis (strain M3125 / FGSC 7600)</name>
    <name type="common">Maize ear and stalk rot fungus</name>
    <name type="synonym">Fusarium verticillioides</name>
    <dbReference type="NCBI Taxonomy" id="334819"/>
    <lineage>
        <taxon>Eukaryota</taxon>
        <taxon>Fungi</taxon>
        <taxon>Dikarya</taxon>
        <taxon>Ascomycota</taxon>
        <taxon>Pezizomycotina</taxon>
        <taxon>Sordariomycetes</taxon>
        <taxon>Hypocreomycetidae</taxon>
        <taxon>Hypocreales</taxon>
        <taxon>Nectriaceae</taxon>
        <taxon>Fusarium</taxon>
        <taxon>Fusarium fujikuroi species complex</taxon>
    </lineage>
</organism>
<keyword evidence="2" id="KW-1185">Reference proteome</keyword>
<dbReference type="VEuPathDB" id="FungiDB:FVEG_03202"/>
<dbReference type="Proteomes" id="UP000009096">
    <property type="component" value="Chromosome 5"/>
</dbReference>
<accession>W7M0A5</accession>
<protein>
    <submittedName>
        <fullName evidence="1">Uncharacterized protein</fullName>
    </submittedName>
</protein>
<evidence type="ECO:0000313" key="1">
    <source>
        <dbReference type="EMBL" id="EWG41000.1"/>
    </source>
</evidence>
<evidence type="ECO:0000313" key="2">
    <source>
        <dbReference type="Proteomes" id="UP000009096"/>
    </source>
</evidence>
<dbReference type="OrthoDB" id="10399934at2759"/>
<dbReference type="KEGG" id="fvr:FVEG_03202"/>
<reference evidence="1 2" key="1">
    <citation type="journal article" date="2010" name="Nature">
        <title>Comparative genomics reveals mobile pathogenicity chromosomes in Fusarium.</title>
        <authorList>
            <person name="Ma L.J."/>
            <person name="van der Does H.C."/>
            <person name="Borkovich K.A."/>
            <person name="Coleman J.J."/>
            <person name="Daboussi M.J."/>
            <person name="Di Pietro A."/>
            <person name="Dufresne M."/>
            <person name="Freitag M."/>
            <person name="Grabherr M."/>
            <person name="Henrissat B."/>
            <person name="Houterman P.M."/>
            <person name="Kang S."/>
            <person name="Shim W.B."/>
            <person name="Woloshuk C."/>
            <person name="Xie X."/>
            <person name="Xu J.R."/>
            <person name="Antoniw J."/>
            <person name="Baker S.E."/>
            <person name="Bluhm B.H."/>
            <person name="Breakspear A."/>
            <person name="Brown D.W."/>
            <person name="Butchko R.A."/>
            <person name="Chapman S."/>
            <person name="Coulson R."/>
            <person name="Coutinho P.M."/>
            <person name="Danchin E.G."/>
            <person name="Diener A."/>
            <person name="Gale L.R."/>
            <person name="Gardiner D.M."/>
            <person name="Goff S."/>
            <person name="Hammond-Kosack K.E."/>
            <person name="Hilburn K."/>
            <person name="Hua-Van A."/>
            <person name="Jonkers W."/>
            <person name="Kazan K."/>
            <person name="Kodira C.D."/>
            <person name="Koehrsen M."/>
            <person name="Kumar L."/>
            <person name="Lee Y.H."/>
            <person name="Li L."/>
            <person name="Manners J.M."/>
            <person name="Miranda-Saavedra D."/>
            <person name="Mukherjee M."/>
            <person name="Park G."/>
            <person name="Park J."/>
            <person name="Park S.Y."/>
            <person name="Proctor R.H."/>
            <person name="Regev A."/>
            <person name="Ruiz-Roldan M.C."/>
            <person name="Sain D."/>
            <person name="Sakthikumar S."/>
            <person name="Sykes S."/>
            <person name="Schwartz D.C."/>
            <person name="Turgeon B.G."/>
            <person name="Wapinski I."/>
            <person name="Yoder O."/>
            <person name="Young S."/>
            <person name="Zeng Q."/>
            <person name="Zhou S."/>
            <person name="Galagan J."/>
            <person name="Cuomo C.A."/>
            <person name="Kistler H.C."/>
            <person name="Rep M."/>
        </authorList>
    </citation>
    <scope>NUCLEOTIDE SEQUENCE [LARGE SCALE GENOMIC DNA]</scope>
    <source>
        <strain evidence="2">M3125 / FGSC 7600</strain>
    </source>
</reference>
<dbReference type="GeneID" id="30061359"/>
<dbReference type="EMBL" id="DS022244">
    <property type="protein sequence ID" value="EWG41000.1"/>
    <property type="molecule type" value="Genomic_DNA"/>
</dbReference>
<name>W7M0A5_GIBM7</name>
<sequence>MEFEARAGSFSKTTSDIADAFKAGIAPLGGIIYDTPDSGQKEMAKDVGNVDITGISHKEQFDPSKCLAQTL</sequence>
<dbReference type="AlphaFoldDB" id="W7M0A5"/>
<dbReference type="RefSeq" id="XP_018747191.1">
    <property type="nucleotide sequence ID" value="XM_018890808.1"/>
</dbReference>
<proteinExistence type="predicted"/>
<dbReference type="EMBL" id="CM000582">
    <property type="protein sequence ID" value="EWG41000.1"/>
    <property type="molecule type" value="Genomic_DNA"/>
</dbReference>
<gene>
    <name evidence="1" type="ORF">FVEG_03202</name>
</gene>